<evidence type="ECO:0000313" key="1">
    <source>
        <dbReference type="EMBL" id="OMP10724.1"/>
    </source>
</evidence>
<accession>A0A1R3KUE5</accession>
<evidence type="ECO:0000313" key="2">
    <source>
        <dbReference type="Proteomes" id="UP000187203"/>
    </source>
</evidence>
<comment type="caution">
    <text evidence="1">The sequence shown here is derived from an EMBL/GenBank/DDBJ whole genome shotgun (WGS) entry which is preliminary data.</text>
</comment>
<dbReference type="EMBL" id="AWUE01011326">
    <property type="protein sequence ID" value="OMP10724.1"/>
    <property type="molecule type" value="Genomic_DNA"/>
</dbReference>
<proteinExistence type="predicted"/>
<reference evidence="2" key="1">
    <citation type="submission" date="2013-09" db="EMBL/GenBank/DDBJ databases">
        <title>Corchorus olitorius genome sequencing.</title>
        <authorList>
            <person name="Alam M."/>
            <person name="Haque M.S."/>
            <person name="Islam M.S."/>
            <person name="Emdad E.M."/>
            <person name="Islam M.M."/>
            <person name="Ahmed B."/>
            <person name="Halim A."/>
            <person name="Hossen Q.M.M."/>
            <person name="Hossain M.Z."/>
            <person name="Ahmed R."/>
            <person name="Khan M.M."/>
            <person name="Islam R."/>
            <person name="Rashid M.M."/>
            <person name="Khan S.A."/>
            <person name="Rahman M.S."/>
            <person name="Alam M."/>
            <person name="Yahiya A.S."/>
            <person name="Khan M.S."/>
            <person name="Azam M.S."/>
            <person name="Haque T."/>
            <person name="Lashkar M.Z.H."/>
            <person name="Akhand A.I."/>
            <person name="Morshed G."/>
            <person name="Roy S."/>
            <person name="Uddin K.S."/>
            <person name="Rabeya T."/>
            <person name="Hossain A.S."/>
            <person name="Chowdhury A."/>
            <person name="Snigdha A.R."/>
            <person name="Mortoza M.S."/>
            <person name="Matin S.A."/>
            <person name="Hoque S.M.E."/>
            <person name="Islam M.K."/>
            <person name="Roy D.K."/>
            <person name="Haider R."/>
            <person name="Moosa M.M."/>
            <person name="Elias S.M."/>
            <person name="Hasan A.M."/>
            <person name="Jahan S."/>
            <person name="Shafiuddin M."/>
            <person name="Mahmood N."/>
            <person name="Shommy N.S."/>
        </authorList>
    </citation>
    <scope>NUCLEOTIDE SEQUENCE [LARGE SCALE GENOMIC DNA]</scope>
    <source>
        <strain evidence="2">cv. O-4</strain>
    </source>
</reference>
<sequence length="178" mass="20568">MEASSSNQENVNPSSWKKGDLREPIRELVEVLEALLEVRFPHTPPRIEMENSDRLMMMDIAKLIIGYHQYTNDKEIASEEKIFQWLNIRPDEIPSPESIFKQLQKPLIISVLTSHGLASYKLPLMAVRIYHPSLEHIELTSPNTTCNKEGYKHVCYLYTAENIVQGRISIKTDILTYL</sequence>
<gene>
    <name evidence="1" type="ORF">COLO4_04316</name>
</gene>
<protein>
    <submittedName>
        <fullName evidence="1">Uncharacterized protein</fullName>
    </submittedName>
</protein>
<name>A0A1R3KUE5_9ROSI</name>
<keyword evidence="2" id="KW-1185">Reference proteome</keyword>
<dbReference type="AlphaFoldDB" id="A0A1R3KUE5"/>
<dbReference type="Proteomes" id="UP000187203">
    <property type="component" value="Unassembled WGS sequence"/>
</dbReference>
<organism evidence="1 2">
    <name type="scientific">Corchorus olitorius</name>
    <dbReference type="NCBI Taxonomy" id="93759"/>
    <lineage>
        <taxon>Eukaryota</taxon>
        <taxon>Viridiplantae</taxon>
        <taxon>Streptophyta</taxon>
        <taxon>Embryophyta</taxon>
        <taxon>Tracheophyta</taxon>
        <taxon>Spermatophyta</taxon>
        <taxon>Magnoliopsida</taxon>
        <taxon>eudicotyledons</taxon>
        <taxon>Gunneridae</taxon>
        <taxon>Pentapetalae</taxon>
        <taxon>rosids</taxon>
        <taxon>malvids</taxon>
        <taxon>Malvales</taxon>
        <taxon>Malvaceae</taxon>
        <taxon>Grewioideae</taxon>
        <taxon>Apeibeae</taxon>
        <taxon>Corchorus</taxon>
    </lineage>
</organism>
<dbReference type="OrthoDB" id="10597145at2759"/>